<sequence length="274" mass="29385">MNRTFRMLAGLLAACAIPTANAALSNVTNLVTVTKSPLAYNRAAKTFDALISVRNTGRETLLSPIYLMVTGLPETASVNSAADFSPDGKPMVLLPVGKSGLMPGAAVTNVAIRFHNPARDKFDPVLRVLSYTGAKLPPDPGQAGKATLAGVDYNRNWVRDDVEVYIARNFGHSERLVQALNDYAVAAQRGILSTNSQESLQAANLLGRAIECLMHVAPSDGDAGKSIQSASINTPARFAAWLRYQDRLAGSVLGSRPVRQWATSCSFQPEMLRN</sequence>
<proteinExistence type="predicted"/>
<dbReference type="AlphaFoldDB" id="A0A4P8HZL7"/>
<organism evidence="2 5">
    <name type="scientific">Pseudoduganella umbonata</name>
    <dbReference type="NCBI Taxonomy" id="864828"/>
    <lineage>
        <taxon>Bacteria</taxon>
        <taxon>Pseudomonadati</taxon>
        <taxon>Pseudomonadota</taxon>
        <taxon>Betaproteobacteria</taxon>
        <taxon>Burkholderiales</taxon>
        <taxon>Oxalobacteraceae</taxon>
        <taxon>Telluria group</taxon>
        <taxon>Pseudoduganella</taxon>
    </lineage>
</organism>
<feature type="signal peptide" evidence="1">
    <location>
        <begin position="1"/>
        <end position="22"/>
    </location>
</feature>
<evidence type="ECO:0000313" key="2">
    <source>
        <dbReference type="EMBL" id="MBB3223956.1"/>
    </source>
</evidence>
<dbReference type="Proteomes" id="UP000298763">
    <property type="component" value="Chromosome"/>
</dbReference>
<dbReference type="EMBL" id="JACHXS010000011">
    <property type="protein sequence ID" value="MBB3223956.1"/>
    <property type="molecule type" value="Genomic_DNA"/>
</dbReference>
<dbReference type="RefSeq" id="WP_137316933.1">
    <property type="nucleotide sequence ID" value="NZ_CP040017.1"/>
</dbReference>
<reference evidence="3 4" key="1">
    <citation type="submission" date="2019-05" db="EMBL/GenBank/DDBJ databases">
        <title>Draft Genome Sequences of Six Type Strains of the Genus Massilia.</title>
        <authorList>
            <person name="Miess H."/>
            <person name="Frediansyhah A."/>
            <person name="Gross H."/>
        </authorList>
    </citation>
    <scope>NUCLEOTIDE SEQUENCE [LARGE SCALE GENOMIC DNA]</scope>
    <source>
        <strain evidence="3 4">DSMZ 26121</strain>
    </source>
</reference>
<reference evidence="2 5" key="2">
    <citation type="submission" date="2020-08" db="EMBL/GenBank/DDBJ databases">
        <title>Genomic Encyclopedia of Type Strains, Phase III (KMG-III): the genomes of soil and plant-associated and newly described type strains.</title>
        <authorList>
            <person name="Whitman W."/>
        </authorList>
    </citation>
    <scope>NUCLEOTIDE SEQUENCE [LARGE SCALE GENOMIC DNA]</scope>
    <source>
        <strain evidence="2 5">CECT 7753</strain>
    </source>
</reference>
<dbReference type="OrthoDB" id="8757788at2"/>
<evidence type="ECO:0000313" key="4">
    <source>
        <dbReference type="Proteomes" id="UP000298763"/>
    </source>
</evidence>
<gene>
    <name evidence="3" type="ORF">FCL38_29910</name>
    <name evidence="2" type="ORF">FHS02_004815</name>
</gene>
<protein>
    <submittedName>
        <fullName evidence="2">Uncharacterized protein</fullName>
    </submittedName>
</protein>
<keyword evidence="4" id="KW-1185">Reference proteome</keyword>
<evidence type="ECO:0000313" key="5">
    <source>
        <dbReference type="Proteomes" id="UP000584325"/>
    </source>
</evidence>
<evidence type="ECO:0000313" key="3">
    <source>
        <dbReference type="EMBL" id="QCP14160.1"/>
    </source>
</evidence>
<name>A0A4P8HZL7_9BURK</name>
<dbReference type="EMBL" id="CP040017">
    <property type="protein sequence ID" value="QCP14160.1"/>
    <property type="molecule type" value="Genomic_DNA"/>
</dbReference>
<feature type="chain" id="PRO_5044607671" evidence="1">
    <location>
        <begin position="23"/>
        <end position="274"/>
    </location>
</feature>
<dbReference type="Proteomes" id="UP000584325">
    <property type="component" value="Unassembled WGS sequence"/>
</dbReference>
<keyword evidence="1" id="KW-0732">Signal</keyword>
<evidence type="ECO:0000256" key="1">
    <source>
        <dbReference type="SAM" id="SignalP"/>
    </source>
</evidence>
<accession>A0A4P8HZL7</accession>